<dbReference type="RefSeq" id="WP_066860304.1">
    <property type="nucleotide sequence ID" value="NZ_CABKVV010000009.1"/>
</dbReference>
<reference evidence="2 3" key="1">
    <citation type="submission" date="2022-06" db="EMBL/GenBank/DDBJ databases">
        <title>Isolation of gut microbiota from human fecal samples.</title>
        <authorList>
            <person name="Pamer E.G."/>
            <person name="Barat B."/>
            <person name="Waligurski E."/>
            <person name="Medina S."/>
            <person name="Paddock L."/>
            <person name="Mostad J."/>
        </authorList>
    </citation>
    <scope>NUCLEOTIDE SEQUENCE [LARGE SCALE GENOMIC DNA]</scope>
    <source>
        <strain evidence="2 3">DFI.9.73</strain>
    </source>
</reference>
<sequence>MPVKHRRYQPQEVIELTRAAIHAFTSRDMAGFDGLLDPDFSFVGDDAPLFLHGTEEFFNSTQNERKSPPVSITGEDYMLLAHEKSLWVTSGRFQAVSPPLRSSIHFTFVWRQREEALLLLHASAFHAHPPADAKAAENPQAHMFDLPPAVKMDGRAEPKHPYRDLNGHIRYLSDREILYCRSSGKICEIHSGRQPPFSMRTTLHALERPGFLVIHRSYLVNLSHVREICRYRAVLQDGTELPIGREHYLPLKRILAGTKP</sequence>
<evidence type="ECO:0000259" key="1">
    <source>
        <dbReference type="PROSITE" id="PS50930"/>
    </source>
</evidence>
<dbReference type="PROSITE" id="PS50930">
    <property type="entry name" value="HTH_LYTTR"/>
    <property type="match status" value="1"/>
</dbReference>
<comment type="caution">
    <text evidence="2">The sequence shown here is derived from an EMBL/GenBank/DDBJ whole genome shotgun (WGS) entry which is preliminary data.</text>
</comment>
<gene>
    <name evidence="2" type="ORF">NE695_07030</name>
</gene>
<dbReference type="Proteomes" id="UP001524473">
    <property type="component" value="Unassembled WGS sequence"/>
</dbReference>
<dbReference type="Gene3D" id="3.10.450.50">
    <property type="match status" value="1"/>
</dbReference>
<dbReference type="SMART" id="SM00850">
    <property type="entry name" value="LytTR"/>
    <property type="match status" value="1"/>
</dbReference>
<dbReference type="Pfam" id="PF04397">
    <property type="entry name" value="LytTR"/>
    <property type="match status" value="1"/>
</dbReference>
<dbReference type="EMBL" id="JANFZH010000013">
    <property type="protein sequence ID" value="MCQ4839664.1"/>
    <property type="molecule type" value="Genomic_DNA"/>
</dbReference>
<name>A0ABT1RYA3_9FIRM</name>
<keyword evidence="2" id="KW-0238">DNA-binding</keyword>
<dbReference type="Gene3D" id="2.40.50.1020">
    <property type="entry name" value="LytTr DNA-binding domain"/>
    <property type="match status" value="1"/>
</dbReference>
<dbReference type="SUPFAM" id="SSF54427">
    <property type="entry name" value="NTF2-like"/>
    <property type="match status" value="1"/>
</dbReference>
<dbReference type="InterPro" id="IPR007492">
    <property type="entry name" value="LytTR_DNA-bd_dom"/>
</dbReference>
<protein>
    <submittedName>
        <fullName evidence="2">LytTR family transcriptional regulator DNA-binding domain-containing protein</fullName>
    </submittedName>
</protein>
<evidence type="ECO:0000313" key="2">
    <source>
        <dbReference type="EMBL" id="MCQ4839664.1"/>
    </source>
</evidence>
<keyword evidence="3" id="KW-1185">Reference proteome</keyword>
<dbReference type="InterPro" id="IPR027843">
    <property type="entry name" value="DUF4440"/>
</dbReference>
<evidence type="ECO:0000313" key="3">
    <source>
        <dbReference type="Proteomes" id="UP001524473"/>
    </source>
</evidence>
<accession>A0ABT1RYA3</accession>
<feature type="domain" description="HTH LytTR-type" evidence="1">
    <location>
        <begin position="206"/>
        <end position="257"/>
    </location>
</feature>
<dbReference type="GO" id="GO:0003677">
    <property type="term" value="F:DNA binding"/>
    <property type="evidence" value="ECO:0007669"/>
    <property type="project" value="UniProtKB-KW"/>
</dbReference>
<proteinExistence type="predicted"/>
<organism evidence="2 3">
    <name type="scientific">Neglectibacter timonensis</name>
    <dbReference type="NCBI Taxonomy" id="1776382"/>
    <lineage>
        <taxon>Bacteria</taxon>
        <taxon>Bacillati</taxon>
        <taxon>Bacillota</taxon>
        <taxon>Clostridia</taxon>
        <taxon>Eubacteriales</taxon>
        <taxon>Oscillospiraceae</taxon>
        <taxon>Neglectibacter</taxon>
    </lineage>
</organism>
<dbReference type="Pfam" id="PF14534">
    <property type="entry name" value="DUF4440"/>
    <property type="match status" value="1"/>
</dbReference>
<dbReference type="GeneID" id="90531133"/>
<dbReference type="InterPro" id="IPR032710">
    <property type="entry name" value="NTF2-like_dom_sf"/>
</dbReference>